<keyword evidence="9" id="KW-0233">DNA recombination</keyword>
<evidence type="ECO:0000313" key="13">
    <source>
        <dbReference type="EMBL" id="GJT70053.1"/>
    </source>
</evidence>
<dbReference type="EMBL" id="BQNB010018043">
    <property type="protein sequence ID" value="GJT70053.1"/>
    <property type="molecule type" value="Genomic_DNA"/>
</dbReference>
<dbReference type="PROSITE" id="PS50994">
    <property type="entry name" value="INTEGRASE"/>
    <property type="match status" value="1"/>
</dbReference>
<evidence type="ECO:0000256" key="3">
    <source>
        <dbReference type="ARBA" id="ARBA00022759"/>
    </source>
</evidence>
<dbReference type="InterPro" id="IPR039537">
    <property type="entry name" value="Retrotran_Ty1/copia-like"/>
</dbReference>
<evidence type="ECO:0000256" key="9">
    <source>
        <dbReference type="ARBA" id="ARBA00023172"/>
    </source>
</evidence>
<keyword evidence="10" id="KW-0511">Multifunctional enzyme</keyword>
<dbReference type="InterPro" id="IPR001584">
    <property type="entry name" value="Integrase_cat-core"/>
</dbReference>
<accession>A0ABQ5G4E2</accession>
<keyword evidence="6" id="KW-0229">DNA integration</keyword>
<keyword evidence="4" id="KW-0378">Hydrolase</keyword>
<keyword evidence="1" id="KW-0540">Nuclease</keyword>
<organism evidence="13 14">
    <name type="scientific">Tanacetum coccineum</name>
    <dbReference type="NCBI Taxonomy" id="301880"/>
    <lineage>
        <taxon>Eukaryota</taxon>
        <taxon>Viridiplantae</taxon>
        <taxon>Streptophyta</taxon>
        <taxon>Embryophyta</taxon>
        <taxon>Tracheophyta</taxon>
        <taxon>Spermatophyta</taxon>
        <taxon>Magnoliopsida</taxon>
        <taxon>eudicotyledons</taxon>
        <taxon>Gunneridae</taxon>
        <taxon>Pentapetalae</taxon>
        <taxon>asterids</taxon>
        <taxon>campanulids</taxon>
        <taxon>Asterales</taxon>
        <taxon>Asteraceae</taxon>
        <taxon>Asteroideae</taxon>
        <taxon>Anthemideae</taxon>
        <taxon>Anthemidinae</taxon>
        <taxon>Tanacetum</taxon>
    </lineage>
</organism>
<keyword evidence="7" id="KW-0695">RNA-directed DNA polymerase</keyword>
<keyword evidence="3" id="KW-0255">Endonuclease</keyword>
<keyword evidence="14" id="KW-1185">Reference proteome</keyword>
<feature type="domain" description="Integrase catalytic" evidence="12">
    <location>
        <begin position="163"/>
        <end position="278"/>
    </location>
</feature>
<feature type="compositionally biased region" description="Acidic residues" evidence="11">
    <location>
        <begin position="820"/>
        <end position="830"/>
    </location>
</feature>
<dbReference type="PANTHER" id="PTHR42648">
    <property type="entry name" value="TRANSPOSASE, PUTATIVE-RELATED"/>
    <property type="match status" value="1"/>
</dbReference>
<evidence type="ECO:0000256" key="10">
    <source>
        <dbReference type="ARBA" id="ARBA00023268"/>
    </source>
</evidence>
<evidence type="ECO:0000256" key="8">
    <source>
        <dbReference type="ARBA" id="ARBA00022932"/>
    </source>
</evidence>
<evidence type="ECO:0000256" key="2">
    <source>
        <dbReference type="ARBA" id="ARBA00022723"/>
    </source>
</evidence>
<comment type="caution">
    <text evidence="13">The sequence shown here is derived from an EMBL/GenBank/DDBJ whole genome shotgun (WGS) entry which is preliminary data.</text>
</comment>
<dbReference type="InterPro" id="IPR012337">
    <property type="entry name" value="RNaseH-like_sf"/>
</dbReference>
<keyword evidence="8" id="KW-0239">DNA-directed DNA polymerase</keyword>
<feature type="compositionally biased region" description="Basic and acidic residues" evidence="11">
    <location>
        <begin position="831"/>
        <end position="843"/>
    </location>
</feature>
<feature type="compositionally biased region" description="Polar residues" evidence="11">
    <location>
        <begin position="863"/>
        <end position="875"/>
    </location>
</feature>
<dbReference type="SUPFAM" id="SSF53098">
    <property type="entry name" value="Ribonuclease H-like"/>
    <property type="match status" value="1"/>
</dbReference>
<evidence type="ECO:0000256" key="7">
    <source>
        <dbReference type="ARBA" id="ARBA00022918"/>
    </source>
</evidence>
<reference evidence="13" key="2">
    <citation type="submission" date="2022-01" db="EMBL/GenBank/DDBJ databases">
        <authorList>
            <person name="Yamashiro T."/>
            <person name="Shiraishi A."/>
            <person name="Satake H."/>
            <person name="Nakayama K."/>
        </authorList>
    </citation>
    <scope>NUCLEOTIDE SEQUENCE</scope>
</reference>
<dbReference type="PANTHER" id="PTHR42648:SF11">
    <property type="entry name" value="TRANSPOSON TY4-P GAG-POL POLYPROTEIN"/>
    <property type="match status" value="1"/>
</dbReference>
<dbReference type="Proteomes" id="UP001151760">
    <property type="component" value="Unassembled WGS sequence"/>
</dbReference>
<name>A0ABQ5G4E2_9ASTR</name>
<keyword evidence="2" id="KW-0479">Metal-binding</keyword>
<evidence type="ECO:0000256" key="6">
    <source>
        <dbReference type="ARBA" id="ARBA00022908"/>
    </source>
</evidence>
<dbReference type="InterPro" id="IPR043502">
    <property type="entry name" value="DNA/RNA_pol_sf"/>
</dbReference>
<evidence type="ECO:0000256" key="1">
    <source>
        <dbReference type="ARBA" id="ARBA00022722"/>
    </source>
</evidence>
<keyword evidence="8" id="KW-0808">Transferase</keyword>
<keyword evidence="8" id="KW-0548">Nucleotidyltransferase</keyword>
<evidence type="ECO:0000256" key="5">
    <source>
        <dbReference type="ARBA" id="ARBA00022842"/>
    </source>
</evidence>
<evidence type="ECO:0000256" key="11">
    <source>
        <dbReference type="SAM" id="MobiDB-lite"/>
    </source>
</evidence>
<dbReference type="InterPro" id="IPR013103">
    <property type="entry name" value="RVT_2"/>
</dbReference>
<proteinExistence type="predicted"/>
<evidence type="ECO:0000256" key="4">
    <source>
        <dbReference type="ARBA" id="ARBA00022801"/>
    </source>
</evidence>
<feature type="region of interest" description="Disordered" evidence="11">
    <location>
        <begin position="820"/>
        <end position="890"/>
    </location>
</feature>
<feature type="region of interest" description="Disordered" evidence="11">
    <location>
        <begin position="63"/>
        <end position="82"/>
    </location>
</feature>
<evidence type="ECO:0000259" key="12">
    <source>
        <dbReference type="PROSITE" id="PS50994"/>
    </source>
</evidence>
<sequence length="890" mass="100772">MICKRSKSENKGKVPTEMELVLELTQQGSSHEVSVNTEGVDKLKGIVKIKGVKKEALHTLRQKPGYLKDGDGDGNSQPHKGVKASANSDVMYFFTSAQDGDPLQDDVRLCLGDDLKKAQDHSQRQADKVVPYSNTLVPVRKWVAKPSTLPSVFSSCDADEDLEMIKKFIAQVQLNFKVQIQKVRTDKGTEFKNATLQTHYEKLGIMQQFSTARMPQQNGVVERRNRTLVEAARTILIFSKSPEFLWAEAISTACFTQNHSLIHTRSLEVSINFAAQPTPNNDDTPSSSSIIVEDQEVPPFISSSEEQLSPISSVDVVESVTDFDGNTLFTPYDALMFKEAESSLIYADPSNMHEFNQEEGIDFEESFAPVAQLEAVRMFVVYVAHKNFTIFQMDVKTTFLNGPLKEEVYVSQPGGFVDPHFLEHVYKLKKALCGLKQAPRAWYDKLSSFLIEHHFTKGIVDPTLYTIRHGGDILLVQVYVDDIIFGSTNPDISKPFANLMKNNFEMSTMGELKFFLGLQVHQSPCGIFISQSQYVIELLKKHGMDECDSVSTPMATTRLDANLQGTPTDQMKYQSMIEGLMYLATSRPYIVFATFVCARYHARPTAKHLKEVKRIFRCLRQSYNTRLWYSKDSGFEVIAYSDADHIGCHDDCKKHIEKGTVELYFVGTEYQLADLFTKALPKERFEYLVHRIELTMAQQPQRDVPRDTLCPPHKQYDLMDANKKIDLVNPQCPNENKILGDILNNHLLRLSLAGSASVPWIYIQQFWHSLKLDDSKSKFKFFLDTKALQFSVVDEEIEQLVEGTENVNVDEFMEDIFNNNEEEEGSAGDEFELKRREKGKGIMETRNTSPPIPIRSPRIHTASLPSNKETLQELTDSAVIAPSSSDKEKL</sequence>
<dbReference type="Gene3D" id="3.30.420.10">
    <property type="entry name" value="Ribonuclease H-like superfamily/Ribonuclease H"/>
    <property type="match status" value="1"/>
</dbReference>
<reference evidence="13" key="1">
    <citation type="journal article" date="2022" name="Int. J. Mol. Sci.">
        <title>Draft Genome of Tanacetum Coccineum: Genomic Comparison of Closely Related Tanacetum-Family Plants.</title>
        <authorList>
            <person name="Yamashiro T."/>
            <person name="Shiraishi A."/>
            <person name="Nakayama K."/>
            <person name="Satake H."/>
        </authorList>
    </citation>
    <scope>NUCLEOTIDE SEQUENCE</scope>
</reference>
<keyword evidence="5" id="KW-0460">Magnesium</keyword>
<dbReference type="SUPFAM" id="SSF56672">
    <property type="entry name" value="DNA/RNA polymerases"/>
    <property type="match status" value="1"/>
</dbReference>
<evidence type="ECO:0000313" key="14">
    <source>
        <dbReference type="Proteomes" id="UP001151760"/>
    </source>
</evidence>
<gene>
    <name evidence="13" type="ORF">Tco_1029339</name>
</gene>
<protein>
    <submittedName>
        <fullName evidence="13">Retrovirus-related pol polyprotein from transposon TNT 1-94</fullName>
    </submittedName>
</protein>
<dbReference type="Pfam" id="PF07727">
    <property type="entry name" value="RVT_2"/>
    <property type="match status" value="1"/>
</dbReference>
<dbReference type="InterPro" id="IPR036397">
    <property type="entry name" value="RNaseH_sf"/>
</dbReference>